<gene>
    <name evidence="2" type="ORF">D3Y57_04335</name>
</gene>
<evidence type="ECO:0000313" key="2">
    <source>
        <dbReference type="EMBL" id="AYJ85258.1"/>
    </source>
</evidence>
<sequence length="370" mass="41410">MTIRDPAAEWESFCEQLKNAGKALFRADRPDDALTDAEGLRHLARLSRIALERSLEHVDSQFPTIFQIVDETRKFGCDNPDTIYQVAKLDGRGSYRLSGTRGTVDYLSFTTSSGSHAKEGAVTQTGFLDNKALAVGPDGQFEIILSATQPASGNWLAMTQATSNLSIRQTFLDRRREVRADLTITRLGQSAVPAPIDYAGTVSALGEAHGFVHYCATLFPDWTHSYLGHINALPSADQEACLRAGGDPNIYFYRSVWSLAEDEALVIRIPRLPECESWNLQVDNFWQESMDYRYFRSHINKHIAHYEPDGSVIAIIAHRDPGKPNWLDTAHHRIGHFAMRYIRANEHIDPETRLCTFDTIDAAIAELSAD</sequence>
<organism evidence="2 3">
    <name type="scientific">Sphingomonas paeninsulae</name>
    <dbReference type="NCBI Taxonomy" id="2319844"/>
    <lineage>
        <taxon>Bacteria</taxon>
        <taxon>Pseudomonadati</taxon>
        <taxon>Pseudomonadota</taxon>
        <taxon>Alphaproteobacteria</taxon>
        <taxon>Sphingomonadales</taxon>
        <taxon>Sphingomonadaceae</taxon>
        <taxon>Sphingomonas</taxon>
    </lineage>
</organism>
<keyword evidence="2" id="KW-0614">Plasmid</keyword>
<proteinExistence type="predicted"/>
<dbReference type="OrthoDB" id="7053758at2"/>
<dbReference type="KEGG" id="spha:D3Y57_04335"/>
<geneLocation type="plasmid" evidence="2">
    <name>unnamed1</name>
</geneLocation>
<dbReference type="InterPro" id="IPR010621">
    <property type="entry name" value="DUF1214"/>
</dbReference>
<dbReference type="AlphaFoldDB" id="A0A494TIK6"/>
<dbReference type="RefSeq" id="WP_121151675.1">
    <property type="nucleotide sequence ID" value="NZ_CP032828.1"/>
</dbReference>
<reference evidence="2 3" key="1">
    <citation type="submission" date="2018-09" db="EMBL/GenBank/DDBJ databases">
        <title>Sphingomonas peninsula sp. nov., isolated from fildes peninsula, Antarctic soil.</title>
        <authorList>
            <person name="Yingchao G."/>
        </authorList>
    </citation>
    <scope>NUCLEOTIDE SEQUENCE [LARGE SCALE GENOMIC DNA]</scope>
    <source>
        <strain evidence="2 3">YZ-8</strain>
        <plasmid evidence="2 3">unnamed1</plasmid>
    </source>
</reference>
<dbReference type="Pfam" id="PF06742">
    <property type="entry name" value="DUF1214"/>
    <property type="match status" value="2"/>
</dbReference>
<dbReference type="EMBL" id="CP032828">
    <property type="protein sequence ID" value="AYJ85258.1"/>
    <property type="molecule type" value="Genomic_DNA"/>
</dbReference>
<evidence type="ECO:0000313" key="3">
    <source>
        <dbReference type="Proteomes" id="UP000276254"/>
    </source>
</evidence>
<name>A0A494TIK6_SPHPE</name>
<feature type="domain" description="DUF1214" evidence="1">
    <location>
        <begin position="273"/>
        <end position="341"/>
    </location>
</feature>
<evidence type="ECO:0000259" key="1">
    <source>
        <dbReference type="Pfam" id="PF06742"/>
    </source>
</evidence>
<feature type="domain" description="DUF1214" evidence="1">
    <location>
        <begin position="88"/>
        <end position="168"/>
    </location>
</feature>
<dbReference type="Proteomes" id="UP000276254">
    <property type="component" value="Plasmid unnamed1"/>
</dbReference>
<accession>A0A494TIK6</accession>
<keyword evidence="3" id="KW-1185">Reference proteome</keyword>
<protein>
    <submittedName>
        <fullName evidence="2">DUF1214 domain-containing protein</fullName>
    </submittedName>
</protein>